<keyword evidence="4" id="KW-0326">Glycosidase</keyword>
<dbReference type="RefSeq" id="WP_407347516.1">
    <property type="nucleotide sequence ID" value="NZ_CP136864.1"/>
</dbReference>
<feature type="chain" id="PRO_5047471069" evidence="5">
    <location>
        <begin position="30"/>
        <end position="327"/>
    </location>
</feature>
<organism evidence="7 8">
    <name type="scientific">Congregibacter variabilis</name>
    <dbReference type="NCBI Taxonomy" id="3081200"/>
    <lineage>
        <taxon>Bacteria</taxon>
        <taxon>Pseudomonadati</taxon>
        <taxon>Pseudomonadota</taxon>
        <taxon>Gammaproteobacteria</taxon>
        <taxon>Cellvibrionales</taxon>
        <taxon>Halieaceae</taxon>
        <taxon>Congregibacter</taxon>
    </lineage>
</organism>
<comment type="similarity">
    <text evidence="1">Belongs to the glycosyl hydrolase 16 family.</text>
</comment>
<keyword evidence="2 5" id="KW-0732">Signal</keyword>
<dbReference type="PANTHER" id="PTHR10963:SF22">
    <property type="entry name" value="GLYCOSIDASE CRH2-RELATED"/>
    <property type="match status" value="1"/>
</dbReference>
<name>A0ABZ0I255_9GAMM</name>
<dbReference type="Pfam" id="PF00722">
    <property type="entry name" value="Glyco_hydro_16"/>
    <property type="match status" value="1"/>
</dbReference>
<evidence type="ECO:0000256" key="3">
    <source>
        <dbReference type="ARBA" id="ARBA00022801"/>
    </source>
</evidence>
<sequence>MYRIENPRAHLRHAGLTLPLALASCTSSADLPLPEAYPEYTGTYAGFSLVLDERFDTFDETIWAKGDGAVGTESMCRFQDLGVQINNGALELVISKQPVAEGWSENHQELKKAYDYICGEVRTRPELRIRYGRIETRMQAPDRHTASGYISSLFTYVNEGNEQFDLEWEEIDIELEGGRPNKFQANLIYGLDTINWSETRRFGAWEDKIDIGPVDRWRVFAIEWLPDRISWFVDGQLVKTLSAADIDCDPMCVEPQLEPTPIPDQLTEVMMNFWIPNDDIQDVFGGNKRANRYPMRARYDWLRIYQYDAEPLENWSQIAKQQAAQHR</sequence>
<protein>
    <submittedName>
        <fullName evidence="7">Family 16 glycosylhydrolase</fullName>
    </submittedName>
</protein>
<evidence type="ECO:0000256" key="5">
    <source>
        <dbReference type="SAM" id="SignalP"/>
    </source>
</evidence>
<gene>
    <name evidence="7" type="ORF">R0135_13835</name>
</gene>
<accession>A0ABZ0I255</accession>
<evidence type="ECO:0000313" key="8">
    <source>
        <dbReference type="Proteomes" id="UP001626537"/>
    </source>
</evidence>
<dbReference type="PROSITE" id="PS51762">
    <property type="entry name" value="GH16_2"/>
    <property type="match status" value="1"/>
</dbReference>
<dbReference type="PANTHER" id="PTHR10963">
    <property type="entry name" value="GLYCOSYL HYDROLASE-RELATED"/>
    <property type="match status" value="1"/>
</dbReference>
<keyword evidence="8" id="KW-1185">Reference proteome</keyword>
<evidence type="ECO:0000259" key="6">
    <source>
        <dbReference type="PROSITE" id="PS51762"/>
    </source>
</evidence>
<feature type="domain" description="GH16" evidence="6">
    <location>
        <begin position="26"/>
        <end position="310"/>
    </location>
</feature>
<evidence type="ECO:0000256" key="4">
    <source>
        <dbReference type="ARBA" id="ARBA00023295"/>
    </source>
</evidence>
<evidence type="ECO:0000256" key="1">
    <source>
        <dbReference type="ARBA" id="ARBA00006865"/>
    </source>
</evidence>
<dbReference type="InterPro" id="IPR050546">
    <property type="entry name" value="Glycosyl_Hydrlase_16"/>
</dbReference>
<keyword evidence="3" id="KW-0378">Hydrolase</keyword>
<dbReference type="InterPro" id="IPR013320">
    <property type="entry name" value="ConA-like_dom_sf"/>
</dbReference>
<evidence type="ECO:0000313" key="7">
    <source>
        <dbReference type="EMBL" id="WOJ92858.1"/>
    </source>
</evidence>
<dbReference type="Gene3D" id="2.60.120.200">
    <property type="match status" value="1"/>
</dbReference>
<dbReference type="Proteomes" id="UP001626537">
    <property type="component" value="Chromosome"/>
</dbReference>
<reference evidence="7 8" key="1">
    <citation type="submission" date="2023-10" db="EMBL/GenBank/DDBJ databases">
        <title>Two novel species belonging to the OM43/NOR5 clade.</title>
        <authorList>
            <person name="Park M."/>
        </authorList>
    </citation>
    <scope>NUCLEOTIDE SEQUENCE [LARGE SCALE GENOMIC DNA]</scope>
    <source>
        <strain evidence="7 8">IMCC43200</strain>
    </source>
</reference>
<feature type="signal peptide" evidence="5">
    <location>
        <begin position="1"/>
        <end position="29"/>
    </location>
</feature>
<evidence type="ECO:0000256" key="2">
    <source>
        <dbReference type="ARBA" id="ARBA00022729"/>
    </source>
</evidence>
<dbReference type="InterPro" id="IPR000757">
    <property type="entry name" value="Beta-glucanase-like"/>
</dbReference>
<dbReference type="PROSITE" id="PS51257">
    <property type="entry name" value="PROKAR_LIPOPROTEIN"/>
    <property type="match status" value="1"/>
</dbReference>
<proteinExistence type="inferred from homology"/>
<dbReference type="EMBL" id="CP136864">
    <property type="protein sequence ID" value="WOJ92858.1"/>
    <property type="molecule type" value="Genomic_DNA"/>
</dbReference>
<dbReference type="SUPFAM" id="SSF49899">
    <property type="entry name" value="Concanavalin A-like lectins/glucanases"/>
    <property type="match status" value="1"/>
</dbReference>